<dbReference type="Pfam" id="PF06347">
    <property type="entry name" value="SH3_4"/>
    <property type="match status" value="1"/>
</dbReference>
<evidence type="ECO:0000259" key="8">
    <source>
        <dbReference type="Pfam" id="PF01435"/>
    </source>
</evidence>
<dbReference type="PANTHER" id="PTHR22726:SF1">
    <property type="entry name" value="METALLOENDOPEPTIDASE OMA1, MITOCHONDRIAL"/>
    <property type="match status" value="1"/>
</dbReference>
<comment type="similarity">
    <text evidence="6">Belongs to the peptidase M48 family.</text>
</comment>
<evidence type="ECO:0000256" key="5">
    <source>
        <dbReference type="ARBA" id="ARBA00023049"/>
    </source>
</evidence>
<gene>
    <name evidence="9" type="ORF">G3569_14335</name>
</gene>
<keyword evidence="4 6" id="KW-0862">Zinc</keyword>
<organism evidence="9 10">
    <name type="scientific">Fodinibius halophilus</name>
    <dbReference type="NCBI Taxonomy" id="1736908"/>
    <lineage>
        <taxon>Bacteria</taxon>
        <taxon>Pseudomonadati</taxon>
        <taxon>Balneolota</taxon>
        <taxon>Balneolia</taxon>
        <taxon>Balneolales</taxon>
        <taxon>Balneolaceae</taxon>
        <taxon>Fodinibius</taxon>
    </lineage>
</organism>
<dbReference type="GO" id="GO:0016020">
    <property type="term" value="C:membrane"/>
    <property type="evidence" value="ECO:0007669"/>
    <property type="project" value="TreeGrafter"/>
</dbReference>
<evidence type="ECO:0000256" key="2">
    <source>
        <dbReference type="ARBA" id="ARBA00022723"/>
    </source>
</evidence>
<dbReference type="CDD" id="cd07324">
    <property type="entry name" value="M48C_Oma1-like"/>
    <property type="match status" value="1"/>
</dbReference>
<evidence type="ECO:0000313" key="9">
    <source>
        <dbReference type="EMBL" id="NGP89533.1"/>
    </source>
</evidence>
<dbReference type="GO" id="GO:0004222">
    <property type="term" value="F:metalloendopeptidase activity"/>
    <property type="evidence" value="ECO:0007669"/>
    <property type="project" value="InterPro"/>
</dbReference>
<protein>
    <submittedName>
        <fullName evidence="9">M48 family metalloprotease</fullName>
    </submittedName>
</protein>
<evidence type="ECO:0000256" key="6">
    <source>
        <dbReference type="RuleBase" id="RU003983"/>
    </source>
</evidence>
<dbReference type="GO" id="GO:0051603">
    <property type="term" value="P:proteolysis involved in protein catabolic process"/>
    <property type="evidence" value="ECO:0007669"/>
    <property type="project" value="TreeGrafter"/>
</dbReference>
<dbReference type="AlphaFoldDB" id="A0A6M1TAT1"/>
<feature type="region of interest" description="Disordered" evidence="7">
    <location>
        <begin position="34"/>
        <end position="66"/>
    </location>
</feature>
<sequence length="401" mass="46101">MRNGPGSYYKLLLRLKPGAEVDQLDQQQQWIKVKAQEQTGWIPERSVHHQEQNKESKPDDDLQSNAQNAFDELSGGDKADTADDPYASRAQVAAAVKGFAKDFTSQKGSSQEENLLQNFDGLVNASDYKQFREQRLHNWSWAKAQSRFSIDPNKAPKFNPLREKAGWGIANVIAQQGLIKNDDLQQYLTHIALIIAENSHRYETSVQVYILDSEDVTGYASPNGIIFVSKGALKLMKNEAEFAFFVAHELAHIVFNHGVKESKKRETKIKADEAFEELNQEIDKERNEKYIKTEAELTEWANQVYEYTVKDRLNKYEHEADYWGLVYTYRAGYDATAALDLLTRIYKRQGDFERGIGLVKWQGTSLQKRISKIRNHIADFDIPRGFGSRHPEFFTRKIQEL</sequence>
<evidence type="ECO:0000256" key="3">
    <source>
        <dbReference type="ARBA" id="ARBA00022801"/>
    </source>
</evidence>
<keyword evidence="2" id="KW-0479">Metal-binding</keyword>
<keyword evidence="10" id="KW-1185">Reference proteome</keyword>
<comment type="caution">
    <text evidence="9">The sequence shown here is derived from an EMBL/GenBank/DDBJ whole genome shotgun (WGS) entry which is preliminary data.</text>
</comment>
<accession>A0A6M1TAT1</accession>
<feature type="domain" description="Peptidase M48" evidence="8">
    <location>
        <begin position="185"/>
        <end position="384"/>
    </location>
</feature>
<keyword evidence="3 6" id="KW-0378">Hydrolase</keyword>
<feature type="compositionally biased region" description="Basic and acidic residues" evidence="7">
    <location>
        <begin position="45"/>
        <end position="60"/>
    </location>
</feature>
<dbReference type="EMBL" id="JAALLS010000021">
    <property type="protein sequence ID" value="NGP89533.1"/>
    <property type="molecule type" value="Genomic_DNA"/>
</dbReference>
<dbReference type="GO" id="GO:0046872">
    <property type="term" value="F:metal ion binding"/>
    <property type="evidence" value="ECO:0007669"/>
    <property type="project" value="UniProtKB-KW"/>
</dbReference>
<evidence type="ECO:0000256" key="4">
    <source>
        <dbReference type="ARBA" id="ARBA00022833"/>
    </source>
</evidence>
<name>A0A6M1TAT1_9BACT</name>
<reference evidence="9 10" key="1">
    <citation type="submission" date="2020-02" db="EMBL/GenBank/DDBJ databases">
        <title>Aliifodinibius halophilus 2W32, complete genome.</title>
        <authorList>
            <person name="Li Y."/>
            <person name="Wu S."/>
        </authorList>
    </citation>
    <scope>NUCLEOTIDE SEQUENCE [LARGE SCALE GENOMIC DNA]</scope>
    <source>
        <strain evidence="9 10">2W32</strain>
    </source>
</reference>
<evidence type="ECO:0000256" key="1">
    <source>
        <dbReference type="ARBA" id="ARBA00022670"/>
    </source>
</evidence>
<keyword evidence="5 6" id="KW-0482">Metalloprotease</keyword>
<dbReference type="Proteomes" id="UP000479132">
    <property type="component" value="Unassembled WGS sequence"/>
</dbReference>
<comment type="cofactor">
    <cofactor evidence="6">
        <name>Zn(2+)</name>
        <dbReference type="ChEBI" id="CHEBI:29105"/>
    </cofactor>
    <text evidence="6">Binds 1 zinc ion per subunit.</text>
</comment>
<dbReference type="InterPro" id="IPR001915">
    <property type="entry name" value="Peptidase_M48"/>
</dbReference>
<evidence type="ECO:0000256" key="7">
    <source>
        <dbReference type="SAM" id="MobiDB-lite"/>
    </source>
</evidence>
<dbReference type="Gene3D" id="3.30.2010.10">
    <property type="entry name" value="Metalloproteases ('zincins'), catalytic domain"/>
    <property type="match status" value="1"/>
</dbReference>
<evidence type="ECO:0000313" key="10">
    <source>
        <dbReference type="Proteomes" id="UP000479132"/>
    </source>
</evidence>
<dbReference type="InterPro" id="IPR051156">
    <property type="entry name" value="Mito/Outer_Membr_Metalloprot"/>
</dbReference>
<proteinExistence type="inferred from homology"/>
<dbReference type="Pfam" id="PF01435">
    <property type="entry name" value="Peptidase_M48"/>
    <property type="match status" value="1"/>
</dbReference>
<dbReference type="InterPro" id="IPR010466">
    <property type="entry name" value="DUF1058"/>
</dbReference>
<dbReference type="Gene3D" id="2.30.30.40">
    <property type="entry name" value="SH3 Domains"/>
    <property type="match status" value="1"/>
</dbReference>
<keyword evidence="1 6" id="KW-0645">Protease</keyword>
<dbReference type="PANTHER" id="PTHR22726">
    <property type="entry name" value="METALLOENDOPEPTIDASE OMA1"/>
    <property type="match status" value="1"/>
</dbReference>